<evidence type="ECO:0000313" key="3">
    <source>
        <dbReference type="Proteomes" id="UP000247892"/>
    </source>
</evidence>
<dbReference type="Proteomes" id="UP000247892">
    <property type="component" value="Unassembled WGS sequence"/>
</dbReference>
<dbReference type="RefSeq" id="WP_110336772.1">
    <property type="nucleotide sequence ID" value="NZ_JBHVKT010000003.1"/>
</dbReference>
<protein>
    <recommendedName>
        <fullName evidence="4">YbaB/EbfC DNA-binding family protein</fullName>
    </recommendedName>
</protein>
<dbReference type="GO" id="GO:0003677">
    <property type="term" value="F:DNA binding"/>
    <property type="evidence" value="ECO:0007669"/>
    <property type="project" value="InterPro"/>
</dbReference>
<dbReference type="Pfam" id="PF02575">
    <property type="entry name" value="YbaB_DNA_bd"/>
    <property type="match status" value="1"/>
</dbReference>
<dbReference type="EMBL" id="MASU01000005">
    <property type="protein sequence ID" value="PXY36670.1"/>
    <property type="molecule type" value="Genomic_DNA"/>
</dbReference>
<feature type="region of interest" description="Disordered" evidence="1">
    <location>
        <begin position="31"/>
        <end position="51"/>
    </location>
</feature>
<evidence type="ECO:0000313" key="2">
    <source>
        <dbReference type="EMBL" id="PXY36670.1"/>
    </source>
</evidence>
<proteinExistence type="predicted"/>
<dbReference type="InterPro" id="IPR004401">
    <property type="entry name" value="YbaB/EbfC"/>
</dbReference>
<keyword evidence="3" id="KW-1185">Reference proteome</keyword>
<dbReference type="OrthoDB" id="3685284at2"/>
<feature type="compositionally biased region" description="Basic and acidic residues" evidence="1">
    <location>
        <begin position="141"/>
        <end position="150"/>
    </location>
</feature>
<dbReference type="AlphaFoldDB" id="A0A318LSU0"/>
<name>A0A318LSU0_9PSEU</name>
<dbReference type="SUPFAM" id="SSF82607">
    <property type="entry name" value="YbaB-like"/>
    <property type="match status" value="1"/>
</dbReference>
<dbReference type="InterPro" id="IPR036894">
    <property type="entry name" value="YbaB-like_sf"/>
</dbReference>
<accession>A0A318LSU0</accession>
<dbReference type="Gene3D" id="3.30.1310.10">
    <property type="entry name" value="Nucleoid-associated protein YbaB-like domain"/>
    <property type="match status" value="1"/>
</dbReference>
<gene>
    <name evidence="2" type="ORF">BA062_15010</name>
</gene>
<feature type="region of interest" description="Disordered" evidence="1">
    <location>
        <begin position="96"/>
        <end position="171"/>
    </location>
</feature>
<comment type="caution">
    <text evidence="2">The sequence shown here is derived from an EMBL/GenBank/DDBJ whole genome shotgun (WGS) entry which is preliminary data.</text>
</comment>
<evidence type="ECO:0000256" key="1">
    <source>
        <dbReference type="SAM" id="MobiDB-lite"/>
    </source>
</evidence>
<reference evidence="2 3" key="1">
    <citation type="submission" date="2016-07" db="EMBL/GenBank/DDBJ databases">
        <title>Draft genome sequence of Prauserella sp. YIM 121212, isolated from alkaline soil.</title>
        <authorList>
            <person name="Ruckert C."/>
            <person name="Albersmeier A."/>
            <person name="Jiang C.-L."/>
            <person name="Jiang Y."/>
            <person name="Kalinowski J."/>
            <person name="Schneider O."/>
            <person name="Winkler A."/>
            <person name="Zotchev S.B."/>
        </authorList>
    </citation>
    <scope>NUCLEOTIDE SEQUENCE [LARGE SCALE GENOMIC DNA]</scope>
    <source>
        <strain evidence="2 3">YIM 121212</strain>
    </source>
</reference>
<organism evidence="2 3">
    <name type="scientific">Prauserella flavalba</name>
    <dbReference type="NCBI Taxonomy" id="1477506"/>
    <lineage>
        <taxon>Bacteria</taxon>
        <taxon>Bacillati</taxon>
        <taxon>Actinomycetota</taxon>
        <taxon>Actinomycetes</taxon>
        <taxon>Pseudonocardiales</taxon>
        <taxon>Pseudonocardiaceae</taxon>
        <taxon>Prauserella</taxon>
    </lineage>
</organism>
<evidence type="ECO:0008006" key="4">
    <source>
        <dbReference type="Google" id="ProtNLM"/>
    </source>
</evidence>
<sequence>MSAPDPMKFAEDLTRWAQGLEQKAQRYGELQEQLDRTSVTAESPDGTVRVTVDSTGVPTELAITERGRGGDPRALSAALMSTMHRAQAQLRERVSELTSATVGDDGPGNDIVAQYRERFPDPADEPAVEPPTFDVGGIEDDTARHGEPRQPRRRPNREDDGDDDFGGPVLR</sequence>